<feature type="domain" description="PIN" evidence="1">
    <location>
        <begin position="6"/>
        <end position="133"/>
    </location>
</feature>
<evidence type="ECO:0000313" key="3">
    <source>
        <dbReference type="Proteomes" id="UP001458946"/>
    </source>
</evidence>
<proteinExistence type="predicted"/>
<protein>
    <recommendedName>
        <fullName evidence="1">PIN domain-containing protein</fullName>
    </recommendedName>
</protein>
<dbReference type="Pfam" id="PF01850">
    <property type="entry name" value="PIN"/>
    <property type="match status" value="1"/>
</dbReference>
<keyword evidence="3" id="KW-1185">Reference proteome</keyword>
<accession>A0ABP9VH20</accession>
<comment type="caution">
    <text evidence="2">The sequence shown here is derived from an EMBL/GenBank/DDBJ whole genome shotgun (WGS) entry which is preliminary data.</text>
</comment>
<reference evidence="2 3" key="1">
    <citation type="submission" date="2024-02" db="EMBL/GenBank/DDBJ databases">
        <title>Deinococcus xinjiangensis NBRC 107630.</title>
        <authorList>
            <person name="Ichikawa N."/>
            <person name="Katano-Makiyama Y."/>
            <person name="Hidaka K."/>
        </authorList>
    </citation>
    <scope>NUCLEOTIDE SEQUENCE [LARGE SCALE GENOMIC DNA]</scope>
    <source>
        <strain evidence="2 3">NBRC 107630</strain>
    </source>
</reference>
<dbReference type="InterPro" id="IPR029060">
    <property type="entry name" value="PIN-like_dom_sf"/>
</dbReference>
<evidence type="ECO:0000259" key="1">
    <source>
        <dbReference type="Pfam" id="PF01850"/>
    </source>
</evidence>
<dbReference type="RefSeq" id="WP_353544476.1">
    <property type="nucleotide sequence ID" value="NZ_BAABRN010000146.1"/>
</dbReference>
<dbReference type="Gene3D" id="3.40.50.1010">
    <property type="entry name" value="5'-nuclease"/>
    <property type="match status" value="1"/>
</dbReference>
<organism evidence="2 3">
    <name type="scientific">Deinococcus xinjiangensis</name>
    <dbReference type="NCBI Taxonomy" id="457454"/>
    <lineage>
        <taxon>Bacteria</taxon>
        <taxon>Thermotogati</taxon>
        <taxon>Deinococcota</taxon>
        <taxon>Deinococci</taxon>
        <taxon>Deinococcales</taxon>
        <taxon>Deinococcaceae</taxon>
        <taxon>Deinococcus</taxon>
    </lineage>
</organism>
<sequence length="143" mass="15935">MALLAYLDTNALVKLYAPEAGGDKVIDLLDATDGVVTSVITYTETRGVFARLLDRGLALQGQYDTMLLNFEEDWAMALKVELVEEVYRRAGDLMVKQPRLRALDAIHLSSALEVRKQHEVRFLTFDADLRAAATAMLGKQHVL</sequence>
<dbReference type="CDD" id="cd09874">
    <property type="entry name" value="PIN_MT3492-like"/>
    <property type="match status" value="1"/>
</dbReference>
<gene>
    <name evidence="2" type="ORF">Dxin01_04289</name>
</gene>
<evidence type="ECO:0000313" key="2">
    <source>
        <dbReference type="EMBL" id="GAA5504514.1"/>
    </source>
</evidence>
<dbReference type="InterPro" id="IPR002716">
    <property type="entry name" value="PIN_dom"/>
</dbReference>
<dbReference type="EMBL" id="BAABRN010000146">
    <property type="protein sequence ID" value="GAA5504514.1"/>
    <property type="molecule type" value="Genomic_DNA"/>
</dbReference>
<dbReference type="Proteomes" id="UP001458946">
    <property type="component" value="Unassembled WGS sequence"/>
</dbReference>
<name>A0ABP9VH20_9DEIO</name>
<dbReference type="SUPFAM" id="SSF88723">
    <property type="entry name" value="PIN domain-like"/>
    <property type="match status" value="1"/>
</dbReference>